<gene>
    <name evidence="1" type="ORF">ACFOY7_17095</name>
</gene>
<name>A0ABV8X0P3_9BACI</name>
<evidence type="ECO:0000313" key="1">
    <source>
        <dbReference type="EMBL" id="MFC4404789.1"/>
    </source>
</evidence>
<organism evidence="1 2">
    <name type="scientific">Gracilibacillus xinjiangensis</name>
    <dbReference type="NCBI Taxonomy" id="1193282"/>
    <lineage>
        <taxon>Bacteria</taxon>
        <taxon>Bacillati</taxon>
        <taxon>Bacillota</taxon>
        <taxon>Bacilli</taxon>
        <taxon>Bacillales</taxon>
        <taxon>Bacillaceae</taxon>
        <taxon>Gracilibacillus</taxon>
    </lineage>
</organism>
<dbReference type="EMBL" id="JBHSDT010000008">
    <property type="protein sequence ID" value="MFC4404789.1"/>
    <property type="molecule type" value="Genomic_DNA"/>
</dbReference>
<protein>
    <submittedName>
        <fullName evidence="1">Uncharacterized protein</fullName>
    </submittedName>
</protein>
<keyword evidence="2" id="KW-1185">Reference proteome</keyword>
<dbReference type="RefSeq" id="WP_390253759.1">
    <property type="nucleotide sequence ID" value="NZ_JBHSDT010000008.1"/>
</dbReference>
<comment type="caution">
    <text evidence="1">The sequence shown here is derived from an EMBL/GenBank/DDBJ whole genome shotgun (WGS) entry which is preliminary data.</text>
</comment>
<dbReference type="Proteomes" id="UP001595882">
    <property type="component" value="Unassembled WGS sequence"/>
</dbReference>
<reference evidence="2" key="1">
    <citation type="journal article" date="2019" name="Int. J. Syst. Evol. Microbiol.">
        <title>The Global Catalogue of Microorganisms (GCM) 10K type strain sequencing project: providing services to taxonomists for standard genome sequencing and annotation.</title>
        <authorList>
            <consortium name="The Broad Institute Genomics Platform"/>
            <consortium name="The Broad Institute Genome Sequencing Center for Infectious Disease"/>
            <person name="Wu L."/>
            <person name="Ma J."/>
        </authorList>
    </citation>
    <scope>NUCLEOTIDE SEQUENCE [LARGE SCALE GENOMIC DNA]</scope>
    <source>
        <strain evidence="2">CCUG 37865</strain>
    </source>
</reference>
<proteinExistence type="predicted"/>
<sequence>MKQKISIYIGISVCLFLLAGLALSGKFPPQFGVVNNPSAKEILEGNPDADIIQMGGLVYSNAAEEEWLVEMEYQLGEQINEIRKQTKQTWFYRNMFATRLPNGTPIYVPKGIEYNENEPPNIILAKIDEKIMVYKLLVEG</sequence>
<accession>A0ABV8X0P3</accession>
<evidence type="ECO:0000313" key="2">
    <source>
        <dbReference type="Proteomes" id="UP001595882"/>
    </source>
</evidence>